<dbReference type="EMBL" id="QAOI01000023">
    <property type="protein sequence ID" value="PTQ76103.1"/>
    <property type="molecule type" value="Genomic_DNA"/>
</dbReference>
<dbReference type="AlphaFoldDB" id="A0A2T5HWY1"/>
<accession>A0A2T5HWY1</accession>
<evidence type="ECO:0000313" key="1">
    <source>
        <dbReference type="EMBL" id="PTQ76103.1"/>
    </source>
</evidence>
<organism evidence="1 2">
    <name type="scientific">Nitrosomonas oligotropha</name>
    <dbReference type="NCBI Taxonomy" id="42354"/>
    <lineage>
        <taxon>Bacteria</taxon>
        <taxon>Pseudomonadati</taxon>
        <taxon>Pseudomonadota</taxon>
        <taxon>Betaproteobacteria</taxon>
        <taxon>Nitrosomonadales</taxon>
        <taxon>Nitrosomonadaceae</taxon>
        <taxon>Nitrosomonas</taxon>
    </lineage>
</organism>
<reference evidence="1 2" key="1">
    <citation type="submission" date="2018-04" db="EMBL/GenBank/DDBJ databases">
        <title>Active sludge and wastewater microbial communities from Klosterneuburg, Austria.</title>
        <authorList>
            <person name="Wagner M."/>
        </authorList>
    </citation>
    <scope>NUCLEOTIDE SEQUENCE [LARGE SCALE GENOMIC DNA]</scope>
    <source>
        <strain evidence="1 2">Nm49</strain>
    </source>
</reference>
<evidence type="ECO:0000313" key="2">
    <source>
        <dbReference type="Proteomes" id="UP000244128"/>
    </source>
</evidence>
<sequence>MKKIKTPVNLQNAFLKFRIGVKLSCGTSGKTVNHSSSRRAELRHSIAVYITTCNPDNRVISLQKTWGYVEKLLCPRMLP</sequence>
<dbReference type="Proteomes" id="UP000244128">
    <property type="component" value="Unassembled WGS sequence"/>
</dbReference>
<name>A0A2T5HWY1_9PROT</name>
<proteinExistence type="predicted"/>
<comment type="caution">
    <text evidence="1">The sequence shown here is derived from an EMBL/GenBank/DDBJ whole genome shotgun (WGS) entry which is preliminary data.</text>
</comment>
<protein>
    <submittedName>
        <fullName evidence="1">Uncharacterized protein</fullName>
    </submittedName>
</protein>
<gene>
    <name evidence="1" type="ORF">C8R26_12333</name>
</gene>